<dbReference type="NCBIfam" id="TIGR01098">
    <property type="entry name" value="3A0109s03R"/>
    <property type="match status" value="1"/>
</dbReference>
<dbReference type="InterPro" id="IPR005770">
    <property type="entry name" value="PhnD"/>
</dbReference>
<organism evidence="4 5">
    <name type="scientific">Terrimonas ginsenosidimutans</name>
    <dbReference type="NCBI Taxonomy" id="2908004"/>
    <lineage>
        <taxon>Bacteria</taxon>
        <taxon>Pseudomonadati</taxon>
        <taxon>Bacteroidota</taxon>
        <taxon>Chitinophagia</taxon>
        <taxon>Chitinophagales</taxon>
        <taxon>Chitinophagaceae</taxon>
        <taxon>Terrimonas</taxon>
    </lineage>
</organism>
<reference evidence="4" key="1">
    <citation type="submission" date="2022-01" db="EMBL/GenBank/DDBJ databases">
        <authorList>
            <person name="Jo J.-H."/>
            <person name="Im W.-T."/>
        </authorList>
    </citation>
    <scope>NUCLEOTIDE SEQUENCE</scope>
    <source>
        <strain evidence="4">NA20</strain>
    </source>
</reference>
<dbReference type="Gene3D" id="3.40.190.10">
    <property type="entry name" value="Periplasmic binding protein-like II"/>
    <property type="match status" value="2"/>
</dbReference>
<comment type="similarity">
    <text evidence="1">Belongs to the phosphate/phosphite/phosphonate binding protein family.</text>
</comment>
<dbReference type="SUPFAM" id="SSF53850">
    <property type="entry name" value="Periplasmic binding protein-like II"/>
    <property type="match status" value="1"/>
</dbReference>
<dbReference type="RefSeq" id="WP_237868280.1">
    <property type="nucleotide sequence ID" value="NZ_JAKLTR010000001.1"/>
</dbReference>
<evidence type="ECO:0000313" key="4">
    <source>
        <dbReference type="EMBL" id="MCG2613055.1"/>
    </source>
</evidence>
<feature type="signal peptide" evidence="3">
    <location>
        <begin position="1"/>
        <end position="29"/>
    </location>
</feature>
<dbReference type="PANTHER" id="PTHR35841:SF1">
    <property type="entry name" value="PHOSPHONATES-BINDING PERIPLASMIC PROTEIN"/>
    <property type="match status" value="1"/>
</dbReference>
<sequence>MKRFAFSTLLLFLLSGLSAQIRIATYQYADNDRIANIEPFAKHLKTVYGLDTRVKSYPTVHAFIDAIRNNEADVALINTFGYFLLQVADKPYPMRPLLTLAIREDAKDNYKTAFLSSTKSTITALEDVKKSAADTRLALVAKGSTSGNMLPRLALSYAGIKDAEQSFAKVMYAGTHARAIDAVLNNEADLATMGLTEYQRYLERDSANASKLRLVWVSPEIPLGPVLFNNKLSKQDIETLSRAFLELNEKDPESLNAIKAGWSEAKQATKYITITDSFYNPFRKVLGNQKDLERILRQFAE</sequence>
<feature type="chain" id="PRO_5047017523" evidence="3">
    <location>
        <begin position="30"/>
        <end position="301"/>
    </location>
</feature>
<evidence type="ECO:0000256" key="2">
    <source>
        <dbReference type="ARBA" id="ARBA00022729"/>
    </source>
</evidence>
<accession>A0ABS9KL61</accession>
<comment type="caution">
    <text evidence="4">The sequence shown here is derived from an EMBL/GenBank/DDBJ whole genome shotgun (WGS) entry which is preliminary data.</text>
</comment>
<evidence type="ECO:0000313" key="5">
    <source>
        <dbReference type="Proteomes" id="UP001165367"/>
    </source>
</evidence>
<dbReference type="Proteomes" id="UP001165367">
    <property type="component" value="Unassembled WGS sequence"/>
</dbReference>
<dbReference type="EMBL" id="JAKLTR010000001">
    <property type="protein sequence ID" value="MCG2613055.1"/>
    <property type="molecule type" value="Genomic_DNA"/>
</dbReference>
<evidence type="ECO:0000256" key="3">
    <source>
        <dbReference type="SAM" id="SignalP"/>
    </source>
</evidence>
<proteinExistence type="inferred from homology"/>
<dbReference type="Pfam" id="PF12974">
    <property type="entry name" value="Phosphonate-bd"/>
    <property type="match status" value="1"/>
</dbReference>
<gene>
    <name evidence="4" type="ORF">LZZ85_02150</name>
</gene>
<keyword evidence="2 3" id="KW-0732">Signal</keyword>
<dbReference type="PANTHER" id="PTHR35841">
    <property type="entry name" value="PHOSPHONATES-BINDING PERIPLASMIC PROTEIN"/>
    <property type="match status" value="1"/>
</dbReference>
<keyword evidence="5" id="KW-1185">Reference proteome</keyword>
<evidence type="ECO:0000256" key="1">
    <source>
        <dbReference type="ARBA" id="ARBA00007162"/>
    </source>
</evidence>
<name>A0ABS9KL61_9BACT</name>
<protein>
    <submittedName>
        <fullName evidence="4">Phosphate/phosphite/phosphonate ABC transporter substrate-binding protein</fullName>
    </submittedName>
</protein>